<dbReference type="CDD" id="cd11072">
    <property type="entry name" value="CYP71-like"/>
    <property type="match status" value="1"/>
</dbReference>
<evidence type="ECO:0000256" key="2">
    <source>
        <dbReference type="ARBA" id="ARBA00022723"/>
    </source>
</evidence>
<keyword evidence="5" id="KW-0503">Monooxygenase</keyword>
<dbReference type="GO" id="GO:0020037">
    <property type="term" value="F:heme binding"/>
    <property type="evidence" value="ECO:0007669"/>
    <property type="project" value="InterPro"/>
</dbReference>
<comment type="cofactor">
    <cofactor evidence="4">
        <name>heme</name>
        <dbReference type="ChEBI" id="CHEBI:30413"/>
    </cofactor>
</comment>
<keyword evidence="6" id="KW-0812">Transmembrane</keyword>
<dbReference type="RefSeq" id="XP_021863529.1">
    <property type="nucleotide sequence ID" value="XM_022007837.2"/>
</dbReference>
<reference evidence="7" key="1">
    <citation type="journal article" date="2021" name="Nat. Commun.">
        <title>Genomic analyses provide insights into spinach domestication and the genetic basis of agronomic traits.</title>
        <authorList>
            <person name="Cai X."/>
            <person name="Sun X."/>
            <person name="Xu C."/>
            <person name="Sun H."/>
            <person name="Wang X."/>
            <person name="Ge C."/>
            <person name="Zhang Z."/>
            <person name="Wang Q."/>
            <person name="Fei Z."/>
            <person name="Jiao C."/>
            <person name="Wang Q."/>
        </authorList>
    </citation>
    <scope>NUCLEOTIDE SEQUENCE [LARGE SCALE GENOMIC DNA]</scope>
    <source>
        <strain evidence="7">cv. Varoflay</strain>
    </source>
</reference>
<keyword evidence="5" id="KW-0560">Oxidoreductase</keyword>
<evidence type="ECO:0000256" key="6">
    <source>
        <dbReference type="SAM" id="Phobius"/>
    </source>
</evidence>
<dbReference type="KEGG" id="soe:110802388"/>
<evidence type="ECO:0000313" key="7">
    <source>
        <dbReference type="Proteomes" id="UP000813463"/>
    </source>
</evidence>
<dbReference type="PRINTS" id="PR00463">
    <property type="entry name" value="EP450I"/>
</dbReference>
<dbReference type="Pfam" id="PF00067">
    <property type="entry name" value="p450"/>
    <property type="match status" value="1"/>
</dbReference>
<dbReference type="FunFam" id="1.10.630.10:FF:000011">
    <property type="entry name" value="Cytochrome P450 83B1"/>
    <property type="match status" value="1"/>
</dbReference>
<organism evidence="7 8">
    <name type="scientific">Spinacia oleracea</name>
    <name type="common">Spinach</name>
    <dbReference type="NCBI Taxonomy" id="3562"/>
    <lineage>
        <taxon>Eukaryota</taxon>
        <taxon>Viridiplantae</taxon>
        <taxon>Streptophyta</taxon>
        <taxon>Embryophyta</taxon>
        <taxon>Tracheophyta</taxon>
        <taxon>Spermatophyta</taxon>
        <taxon>Magnoliopsida</taxon>
        <taxon>eudicotyledons</taxon>
        <taxon>Gunneridae</taxon>
        <taxon>Pentapetalae</taxon>
        <taxon>Caryophyllales</taxon>
        <taxon>Chenopodiaceae</taxon>
        <taxon>Chenopodioideae</taxon>
        <taxon>Anserineae</taxon>
        <taxon>Spinacia</taxon>
    </lineage>
</organism>
<dbReference type="Proteomes" id="UP000813463">
    <property type="component" value="Chromosome 1"/>
</dbReference>
<keyword evidence="2 4" id="KW-0479">Metal-binding</keyword>
<dbReference type="Gene3D" id="1.10.630.10">
    <property type="entry name" value="Cytochrome P450"/>
    <property type="match status" value="1"/>
</dbReference>
<comment type="similarity">
    <text evidence="1 5">Belongs to the cytochrome P450 family.</text>
</comment>
<dbReference type="InterPro" id="IPR002401">
    <property type="entry name" value="Cyt_P450_E_grp-I"/>
</dbReference>
<dbReference type="GO" id="GO:0004497">
    <property type="term" value="F:monooxygenase activity"/>
    <property type="evidence" value="ECO:0007669"/>
    <property type="project" value="UniProtKB-KW"/>
</dbReference>
<name>A0A9R0K9K6_SPIOL</name>
<dbReference type="SUPFAM" id="SSF48264">
    <property type="entry name" value="Cytochrome P450"/>
    <property type="match status" value="1"/>
</dbReference>
<dbReference type="GO" id="GO:0005506">
    <property type="term" value="F:iron ion binding"/>
    <property type="evidence" value="ECO:0007669"/>
    <property type="project" value="InterPro"/>
</dbReference>
<evidence type="ECO:0000313" key="8">
    <source>
        <dbReference type="RefSeq" id="XP_021863529.1"/>
    </source>
</evidence>
<dbReference type="PANTHER" id="PTHR47955:SF15">
    <property type="entry name" value="CYTOCHROME P450 71A2-LIKE"/>
    <property type="match status" value="1"/>
</dbReference>
<evidence type="ECO:0000256" key="3">
    <source>
        <dbReference type="ARBA" id="ARBA00023004"/>
    </source>
</evidence>
<dbReference type="InterPro" id="IPR017972">
    <property type="entry name" value="Cyt_P450_CS"/>
</dbReference>
<keyword evidence="6" id="KW-1133">Transmembrane helix</keyword>
<dbReference type="OrthoDB" id="1470350at2759"/>
<dbReference type="PROSITE" id="PS00086">
    <property type="entry name" value="CYTOCHROME_P450"/>
    <property type="match status" value="1"/>
</dbReference>
<gene>
    <name evidence="8" type="primary">LOC110802388</name>
</gene>
<dbReference type="InterPro" id="IPR001128">
    <property type="entry name" value="Cyt_P450"/>
</dbReference>
<dbReference type="AlphaFoldDB" id="A0A9R0K9K6"/>
<evidence type="ECO:0000256" key="5">
    <source>
        <dbReference type="RuleBase" id="RU000461"/>
    </source>
</evidence>
<evidence type="ECO:0000256" key="1">
    <source>
        <dbReference type="ARBA" id="ARBA00010617"/>
    </source>
</evidence>
<dbReference type="PANTHER" id="PTHR47955">
    <property type="entry name" value="CYTOCHROME P450 FAMILY 71 PROTEIN"/>
    <property type="match status" value="1"/>
</dbReference>
<dbReference type="InterPro" id="IPR036396">
    <property type="entry name" value="Cyt_P450_sf"/>
</dbReference>
<accession>A0A9R0K9K6</accession>
<dbReference type="PRINTS" id="PR00385">
    <property type="entry name" value="P450"/>
</dbReference>
<sequence>MIVQWLETQMKVFLLHPFTVLPFFLLLFFLYKFLFSNPQTIKHLPPSPTKLPIIGNLHQIDQFPHRSLHNLSKKHGELMLLHFGSNPVLVVSSAEAACEIMKTHDSIFSDRPALSKYKRLLYDCKDVATAPYGDYWRRMRSICVLQLLSYKRVQSFHDVREEETAQMIKEIERSKTAVNLSKMFANFTSDVICRVAFGMKFNGERDGINFKKLQEKHEELIGSINVGDFIPWLAWVNHINGVEREIKKVSGDMDRFLEGIVQEHSDRLSKTRGSKHGTNSTQDFVDVLLELQHSPAAEISINKESIKAIILDMFVAGSTTTYATLEWAMSELLRNPGAMESLKKEVRGTTRGKASISENDLEKMEYLKAVIKETLRLHPTVPLLLPRISTQQVKINGYVIPARTEVIINAWAIHRDPTFWNDPVQFNPERFLNSPIDFKGQHYNLIPFGSGRRGCPGILFGTANLELVLANLMQKFDWELPERAEGKTLDMEEYPGLTSHRKNPLLAIAFPHST</sequence>
<keyword evidence="3 4" id="KW-0408">Iron</keyword>
<keyword evidence="6" id="KW-0472">Membrane</keyword>
<dbReference type="GeneID" id="110802388"/>
<keyword evidence="7" id="KW-1185">Reference proteome</keyword>
<reference evidence="8" key="2">
    <citation type="submission" date="2025-08" db="UniProtKB">
        <authorList>
            <consortium name="RefSeq"/>
        </authorList>
    </citation>
    <scope>IDENTIFICATION</scope>
    <source>
        <tissue evidence="8">Leaf</tissue>
    </source>
</reference>
<dbReference type="GO" id="GO:0016705">
    <property type="term" value="F:oxidoreductase activity, acting on paired donors, with incorporation or reduction of molecular oxygen"/>
    <property type="evidence" value="ECO:0007669"/>
    <property type="project" value="InterPro"/>
</dbReference>
<evidence type="ECO:0000256" key="4">
    <source>
        <dbReference type="PIRSR" id="PIRSR602401-1"/>
    </source>
</evidence>
<feature type="binding site" description="axial binding residue" evidence="4">
    <location>
        <position position="455"/>
    </location>
    <ligand>
        <name>heme</name>
        <dbReference type="ChEBI" id="CHEBI:30413"/>
    </ligand>
    <ligandPart>
        <name>Fe</name>
        <dbReference type="ChEBI" id="CHEBI:18248"/>
    </ligandPart>
</feature>
<protein>
    <submittedName>
        <fullName evidence="8">Cytochrome P450 736A117</fullName>
    </submittedName>
</protein>
<proteinExistence type="inferred from homology"/>
<feature type="transmembrane region" description="Helical" evidence="6">
    <location>
        <begin position="12"/>
        <end position="34"/>
    </location>
</feature>
<keyword evidence="4 5" id="KW-0349">Heme</keyword>